<accession>A0A7J4IUY4</accession>
<dbReference type="EMBL" id="DUFG01000011">
    <property type="protein sequence ID" value="HIH08035.1"/>
    <property type="molecule type" value="Genomic_DNA"/>
</dbReference>
<dbReference type="InterPro" id="IPR050834">
    <property type="entry name" value="Glycosyltransf_2"/>
</dbReference>
<dbReference type="AlphaFoldDB" id="A0A7J4IUY4"/>
<name>A0A7J4IUY4_9ARCH</name>
<organism evidence="3 4">
    <name type="scientific">Candidatus Iainarchaeum sp</name>
    <dbReference type="NCBI Taxonomy" id="3101447"/>
    <lineage>
        <taxon>Archaea</taxon>
        <taxon>Candidatus Iainarchaeota</taxon>
        <taxon>Candidatus Iainarchaeia</taxon>
        <taxon>Candidatus Iainarchaeales</taxon>
        <taxon>Candidatus Iainarchaeaceae</taxon>
        <taxon>Candidatus Iainarchaeum</taxon>
    </lineage>
</organism>
<dbReference type="PANTHER" id="PTHR43685:SF13">
    <property type="entry name" value="O ANTIGEN BIOSYNTHESIS RHAMNOSYLTRANSFERASE RFBN"/>
    <property type="match status" value="1"/>
</dbReference>
<dbReference type="GO" id="GO:0044010">
    <property type="term" value="P:single-species biofilm formation"/>
    <property type="evidence" value="ECO:0007669"/>
    <property type="project" value="TreeGrafter"/>
</dbReference>
<evidence type="ECO:0000313" key="4">
    <source>
        <dbReference type="Proteomes" id="UP000577419"/>
    </source>
</evidence>
<proteinExistence type="predicted"/>
<evidence type="ECO:0000313" key="3">
    <source>
        <dbReference type="EMBL" id="HIH08035.1"/>
    </source>
</evidence>
<comment type="caution">
    <text evidence="3">The sequence shown here is derived from an EMBL/GenBank/DDBJ whole genome shotgun (WGS) entry which is preliminary data.</text>
</comment>
<dbReference type="Proteomes" id="UP000577419">
    <property type="component" value="Unassembled WGS sequence"/>
</dbReference>
<dbReference type="SUPFAM" id="SSF53448">
    <property type="entry name" value="Nucleotide-diphospho-sugar transferases"/>
    <property type="match status" value="1"/>
</dbReference>
<dbReference type="InterPro" id="IPR001173">
    <property type="entry name" value="Glyco_trans_2-like"/>
</dbReference>
<keyword evidence="1" id="KW-1133">Transmembrane helix</keyword>
<keyword evidence="1" id="KW-0812">Transmembrane</keyword>
<gene>
    <name evidence="3" type="ORF">HA237_01555</name>
</gene>
<dbReference type="GO" id="GO:0016740">
    <property type="term" value="F:transferase activity"/>
    <property type="evidence" value="ECO:0007669"/>
    <property type="project" value="UniProtKB-KW"/>
</dbReference>
<evidence type="ECO:0000259" key="2">
    <source>
        <dbReference type="Pfam" id="PF00535"/>
    </source>
</evidence>
<dbReference type="InterPro" id="IPR029044">
    <property type="entry name" value="Nucleotide-diphossugar_trans"/>
</dbReference>
<protein>
    <submittedName>
        <fullName evidence="3">Glycosyltransferase family 2 protein</fullName>
    </submittedName>
</protein>
<keyword evidence="3" id="KW-0808">Transferase</keyword>
<sequence length="302" mass="35358">MAVPLASVLIPTRNAGKEFEKVLSNVFAQKKAAFEVLIADTESVDETLEIASRFKVKVKKIRQAEFGHGRTRNMLASMAKGDFLVFLTQDSIPRQNLWLYSLIKNFEDKKVAGVYGRQVTKENAFPMEEFFYMKKYGGKRVLWDRNSWREKDVVFSSANCAIRKKVFQERQFNPELIVSEDYEWAYNVMNRGYSIVYEPKAETLHSHNYGLAENFRKHFDIGYSYSQIYSRYDSLGFAFAGVKFFFEEQAFLARSRKLLWMPYAAAYLLTKFLGVSLGRIAKFFPKRFCMIFSGQKYYWSRK</sequence>
<evidence type="ECO:0000256" key="1">
    <source>
        <dbReference type="SAM" id="Phobius"/>
    </source>
</evidence>
<dbReference type="PANTHER" id="PTHR43685">
    <property type="entry name" value="GLYCOSYLTRANSFERASE"/>
    <property type="match status" value="1"/>
</dbReference>
<dbReference type="Pfam" id="PF00535">
    <property type="entry name" value="Glycos_transf_2"/>
    <property type="match status" value="1"/>
</dbReference>
<dbReference type="Gene3D" id="3.90.550.10">
    <property type="entry name" value="Spore Coat Polysaccharide Biosynthesis Protein SpsA, Chain A"/>
    <property type="match status" value="1"/>
</dbReference>
<keyword evidence="1" id="KW-0472">Membrane</keyword>
<dbReference type="CDD" id="cd00761">
    <property type="entry name" value="Glyco_tranf_GTA_type"/>
    <property type="match status" value="1"/>
</dbReference>
<reference evidence="4" key="1">
    <citation type="journal article" date="2020" name="bioRxiv">
        <title>A rank-normalized archaeal taxonomy based on genome phylogeny resolves widespread incomplete and uneven classifications.</title>
        <authorList>
            <person name="Rinke C."/>
            <person name="Chuvochina M."/>
            <person name="Mussig A.J."/>
            <person name="Chaumeil P.-A."/>
            <person name="Waite D.W."/>
            <person name="Whitman W.B."/>
            <person name="Parks D.H."/>
            <person name="Hugenholtz P."/>
        </authorList>
    </citation>
    <scope>NUCLEOTIDE SEQUENCE [LARGE SCALE GENOMIC DNA]</scope>
</reference>
<feature type="transmembrane region" description="Helical" evidence="1">
    <location>
        <begin position="260"/>
        <end position="281"/>
    </location>
</feature>
<feature type="domain" description="Glycosyltransferase 2-like" evidence="2">
    <location>
        <begin position="7"/>
        <end position="169"/>
    </location>
</feature>